<sequence length="146" mass="16222">MLAYLERPLYKDFPGELYTVFGVVRVFDDDLQCNIDRLEIKAGYSTDTARCQLQYRASGRWSSNGTTKHLVHLTLRECGAALPPRPCPGCGVRHREFFSMSAAGGIEGLCGIIEFWSGTLGEAIDRVDIHAKHQKSLFLTAANDGR</sequence>
<comment type="caution">
    <text evidence="1">The sequence shown here is derived from an EMBL/GenBank/DDBJ whole genome shotgun (WGS) entry which is preliminary data.</text>
</comment>
<gene>
    <name evidence="1" type="ORF">B0H17DRAFT_1133108</name>
</gene>
<keyword evidence="2" id="KW-1185">Reference proteome</keyword>
<proteinExistence type="predicted"/>
<dbReference type="Proteomes" id="UP001221757">
    <property type="component" value="Unassembled WGS sequence"/>
</dbReference>
<reference evidence="1" key="1">
    <citation type="submission" date="2023-03" db="EMBL/GenBank/DDBJ databases">
        <title>Massive genome expansion in bonnet fungi (Mycena s.s.) driven by repeated elements and novel gene families across ecological guilds.</title>
        <authorList>
            <consortium name="Lawrence Berkeley National Laboratory"/>
            <person name="Harder C.B."/>
            <person name="Miyauchi S."/>
            <person name="Viragh M."/>
            <person name="Kuo A."/>
            <person name="Thoen E."/>
            <person name="Andreopoulos B."/>
            <person name="Lu D."/>
            <person name="Skrede I."/>
            <person name="Drula E."/>
            <person name="Henrissat B."/>
            <person name="Morin E."/>
            <person name="Kohler A."/>
            <person name="Barry K."/>
            <person name="LaButti K."/>
            <person name="Morin E."/>
            <person name="Salamov A."/>
            <person name="Lipzen A."/>
            <person name="Mereny Z."/>
            <person name="Hegedus B."/>
            <person name="Baldrian P."/>
            <person name="Stursova M."/>
            <person name="Weitz H."/>
            <person name="Taylor A."/>
            <person name="Grigoriev I.V."/>
            <person name="Nagy L.G."/>
            <person name="Martin F."/>
            <person name="Kauserud H."/>
        </authorList>
    </citation>
    <scope>NUCLEOTIDE SEQUENCE</scope>
    <source>
        <strain evidence="1">CBHHK067</strain>
    </source>
</reference>
<dbReference type="EMBL" id="JARKIE010000052">
    <property type="protein sequence ID" value="KAJ7692374.1"/>
    <property type="molecule type" value="Genomic_DNA"/>
</dbReference>
<organism evidence="1 2">
    <name type="scientific">Mycena rosella</name>
    <name type="common">Pink bonnet</name>
    <name type="synonym">Agaricus rosellus</name>
    <dbReference type="NCBI Taxonomy" id="1033263"/>
    <lineage>
        <taxon>Eukaryota</taxon>
        <taxon>Fungi</taxon>
        <taxon>Dikarya</taxon>
        <taxon>Basidiomycota</taxon>
        <taxon>Agaricomycotina</taxon>
        <taxon>Agaricomycetes</taxon>
        <taxon>Agaricomycetidae</taxon>
        <taxon>Agaricales</taxon>
        <taxon>Marasmiineae</taxon>
        <taxon>Mycenaceae</taxon>
        <taxon>Mycena</taxon>
    </lineage>
</organism>
<evidence type="ECO:0000313" key="2">
    <source>
        <dbReference type="Proteomes" id="UP001221757"/>
    </source>
</evidence>
<evidence type="ECO:0000313" key="1">
    <source>
        <dbReference type="EMBL" id="KAJ7692374.1"/>
    </source>
</evidence>
<name>A0AAD7DLH7_MYCRO</name>
<accession>A0AAD7DLH7</accession>
<protein>
    <submittedName>
        <fullName evidence="1">Uncharacterized protein</fullName>
    </submittedName>
</protein>
<dbReference type="AlphaFoldDB" id="A0AAD7DLH7"/>